<sequence length="246" mass="27539">MIVEERSSRGSSHFSGAATMCNFAAFWALAARKYGIELGLKMVEHEYSVLGHSRTNVGRYLGIVAAAITSGAAALGAATYGIAASFLPNNIATHIALPPLTAAIVFTGVHFLFNKYAWRFMWGVLQVPKIYGEWECLGKTIDDNGEIRYEWQADVTITQTWEKICIQLKTSQSKSFSQFVGIEPQACGEYFLAYSYHNEPRQGEAELRPHLGYAEMTFSKNLKTASGDYFNRYRNTAGRMEWTKKQ</sequence>
<evidence type="ECO:0000313" key="3">
    <source>
        <dbReference type="EMBL" id="MBO1326688.1"/>
    </source>
</evidence>
<proteinExistence type="predicted"/>
<keyword evidence="1" id="KW-1133">Transmembrane helix</keyword>
<reference evidence="3" key="1">
    <citation type="submission" date="2021-03" db="EMBL/GenBank/DDBJ databases">
        <title>The complete genome sequence of Acetobacter sp. TBRC 12339.</title>
        <authorList>
            <person name="Charoenyingcharoen P."/>
            <person name="Yukphan P."/>
        </authorList>
    </citation>
    <scope>NUCLEOTIDE SEQUENCE</scope>
    <source>
        <strain evidence="3">TBRC 12339</strain>
    </source>
</reference>
<keyword evidence="4" id="KW-1185">Reference proteome</keyword>
<dbReference type="EMBL" id="JAFVMH010000015">
    <property type="protein sequence ID" value="MBO1326688.1"/>
    <property type="molecule type" value="Genomic_DNA"/>
</dbReference>
<evidence type="ECO:0000256" key="1">
    <source>
        <dbReference type="SAM" id="Phobius"/>
    </source>
</evidence>
<evidence type="ECO:0000313" key="4">
    <source>
        <dbReference type="Proteomes" id="UP000664073"/>
    </source>
</evidence>
<accession>A0A939HR29</accession>
<keyword evidence="1" id="KW-0472">Membrane</keyword>
<dbReference type="AlphaFoldDB" id="A0A939HR29"/>
<feature type="domain" description="CD-NTase-associated protein 15" evidence="2">
    <location>
        <begin position="126"/>
        <end position="244"/>
    </location>
</feature>
<name>A0A939HR29_9PROT</name>
<keyword evidence="1" id="KW-0812">Transmembrane</keyword>
<evidence type="ECO:0000259" key="2">
    <source>
        <dbReference type="Pfam" id="PF18153"/>
    </source>
</evidence>
<comment type="caution">
    <text evidence="3">The sequence shown here is derived from an EMBL/GenBank/DDBJ whole genome shotgun (WGS) entry which is preliminary data.</text>
</comment>
<feature type="transmembrane region" description="Helical" evidence="1">
    <location>
        <begin position="95"/>
        <end position="113"/>
    </location>
</feature>
<dbReference type="Pfam" id="PF18153">
    <property type="entry name" value="Cap15_CD_rec"/>
    <property type="match status" value="1"/>
</dbReference>
<protein>
    <recommendedName>
        <fullName evidence="2">CD-NTase-associated protein 15 domain-containing protein</fullName>
    </recommendedName>
</protein>
<dbReference type="Proteomes" id="UP000664073">
    <property type="component" value="Unassembled WGS sequence"/>
</dbReference>
<gene>
    <name evidence="3" type="ORF">J2D77_16200</name>
</gene>
<feature type="transmembrane region" description="Helical" evidence="1">
    <location>
        <begin position="60"/>
        <end position="83"/>
    </location>
</feature>
<dbReference type="InterPro" id="IPR041208">
    <property type="entry name" value="Cap15"/>
</dbReference>
<organism evidence="3 4">
    <name type="scientific">Acetobacter garciniae</name>
    <dbReference type="NCBI Taxonomy" id="2817435"/>
    <lineage>
        <taxon>Bacteria</taxon>
        <taxon>Pseudomonadati</taxon>
        <taxon>Pseudomonadota</taxon>
        <taxon>Alphaproteobacteria</taxon>
        <taxon>Acetobacterales</taxon>
        <taxon>Acetobacteraceae</taxon>
        <taxon>Acetobacter</taxon>
    </lineage>
</organism>
<dbReference type="RefSeq" id="WP_207847521.1">
    <property type="nucleotide sequence ID" value="NZ_JAFVMH010000015.1"/>
</dbReference>